<evidence type="ECO:0000313" key="2">
    <source>
        <dbReference type="EMBL" id="CDF80861.1"/>
    </source>
</evidence>
<dbReference type="eggNOG" id="COG0392">
    <property type="taxonomic scope" value="Bacteria"/>
</dbReference>
<dbReference type="AlphaFoldDB" id="T2KQZ9"/>
<feature type="transmembrane region" description="Helical" evidence="1">
    <location>
        <begin position="288"/>
        <end position="312"/>
    </location>
</feature>
<feature type="transmembrane region" description="Helical" evidence="1">
    <location>
        <begin position="203"/>
        <end position="225"/>
    </location>
</feature>
<dbReference type="Proteomes" id="UP000016160">
    <property type="component" value="Chromosome"/>
</dbReference>
<keyword evidence="1" id="KW-0472">Membrane</keyword>
<dbReference type="EMBL" id="HG315671">
    <property type="protein sequence ID" value="CDF80861.1"/>
    <property type="molecule type" value="Genomic_DNA"/>
</dbReference>
<proteinExistence type="predicted"/>
<keyword evidence="1" id="KW-0812">Transmembrane</keyword>
<dbReference type="OrthoDB" id="1121314at2"/>
<dbReference type="STRING" id="1347342.BN863_31490"/>
<feature type="transmembrane region" description="Helical" evidence="1">
    <location>
        <begin position="55"/>
        <end position="73"/>
    </location>
</feature>
<name>T2KQZ9_FORAG</name>
<feature type="transmembrane region" description="Helical" evidence="1">
    <location>
        <begin position="12"/>
        <end position="31"/>
    </location>
</feature>
<organism evidence="2 3">
    <name type="scientific">Formosa agariphila (strain DSM 15362 / KCTC 12365 / LMG 23005 / KMM 3901 / M-2Alg 35-1)</name>
    <dbReference type="NCBI Taxonomy" id="1347342"/>
    <lineage>
        <taxon>Bacteria</taxon>
        <taxon>Pseudomonadati</taxon>
        <taxon>Bacteroidota</taxon>
        <taxon>Flavobacteriia</taxon>
        <taxon>Flavobacteriales</taxon>
        <taxon>Flavobacteriaceae</taxon>
        <taxon>Formosa</taxon>
    </lineage>
</organism>
<dbReference type="HOGENOM" id="CLU_069763_0_0_10"/>
<accession>T2KQZ9</accession>
<protein>
    <submittedName>
        <fullName evidence="2">Lysylphosphatidylglycerol synthetase/glycosyltra nsferase AglD</fullName>
    </submittedName>
</protein>
<evidence type="ECO:0000256" key="1">
    <source>
        <dbReference type="SAM" id="Phobius"/>
    </source>
</evidence>
<dbReference type="RefSeq" id="WP_038532193.1">
    <property type="nucleotide sequence ID" value="NZ_HG315671.1"/>
</dbReference>
<evidence type="ECO:0000313" key="3">
    <source>
        <dbReference type="Proteomes" id="UP000016160"/>
    </source>
</evidence>
<feature type="transmembrane region" description="Helical" evidence="1">
    <location>
        <begin position="138"/>
        <end position="161"/>
    </location>
</feature>
<dbReference type="PATRIC" id="fig|1347342.6.peg.3168"/>
<keyword evidence="1" id="KW-1133">Transmembrane helix</keyword>
<gene>
    <name evidence="2" type="ORF">BN863_31490</name>
</gene>
<sequence length="320" mass="36812">MYAKALTYKSHSVLIYLVKISIIAFSFYFIYSKLADNDELSFSQFWTILNSETGFSLQSLLLITVLSCLNWFFEILKWKYLVSTFKRISLKRATEQTLGAHTASLFTPNRIGDYGAKALYFPSNLRAKIMGLNGLGNFAQMCVTTFFGSLGLLFFSSTFPIHFDYKTLHWSQYLIFGLLVTALIVLAKTYLKPETWLLKIKRFLSAISLSLLMKTLLFSTLRYFIFSFQFYLLLQLFQVDLSYLNTMMALSSMYLLASILPSVFVFDVILKGSIAVYLFSFFDINGTIILSCITLMWILNVVLPSFFGSYFVMRFKLPKS</sequence>
<reference evidence="2 3" key="1">
    <citation type="journal article" date="2013" name="Appl. Environ. Microbiol.">
        <title>The genome of the alga-associated marine flavobacterium Formosa agariphila KMM 3901T reveals a broad potential for degradation of algal polysaccharides.</title>
        <authorList>
            <person name="Mann A.J."/>
            <person name="Hahnke R.L."/>
            <person name="Huang S."/>
            <person name="Werner J."/>
            <person name="Xing P."/>
            <person name="Barbeyron T."/>
            <person name="Huettel B."/>
            <person name="Stueber K."/>
            <person name="Reinhardt R."/>
            <person name="Harder J."/>
            <person name="Gloeckner F.O."/>
            <person name="Amann R.I."/>
            <person name="Teeling H."/>
        </authorList>
    </citation>
    <scope>NUCLEOTIDE SEQUENCE [LARGE SCALE GENOMIC DNA]</scope>
    <source>
        <strain evidence="3">DSM 15362 / KCTC 12365 / LMG 23005 / KMM 3901</strain>
    </source>
</reference>
<feature type="transmembrane region" description="Helical" evidence="1">
    <location>
        <begin position="173"/>
        <end position="191"/>
    </location>
</feature>
<keyword evidence="3" id="KW-1185">Reference proteome</keyword>